<sequence>MIVKGLGFCVVLLGLAMLIFAGMAYFELHAAATSETPPSADSMPLTKIVGPEFFAPGNAAAKPAELARKTFNRIYTIAGGGIVAAILGVLILAVPKSTARRDEVDPRIIG</sequence>
<dbReference type="Proteomes" id="UP000318288">
    <property type="component" value="Unassembled WGS sequence"/>
</dbReference>
<organism evidence="2 3">
    <name type="scientific">Rubripirellula tenax</name>
    <dbReference type="NCBI Taxonomy" id="2528015"/>
    <lineage>
        <taxon>Bacteria</taxon>
        <taxon>Pseudomonadati</taxon>
        <taxon>Planctomycetota</taxon>
        <taxon>Planctomycetia</taxon>
        <taxon>Pirellulales</taxon>
        <taxon>Pirellulaceae</taxon>
        <taxon>Rubripirellula</taxon>
    </lineage>
</organism>
<keyword evidence="1" id="KW-1133">Transmembrane helix</keyword>
<evidence type="ECO:0000313" key="2">
    <source>
        <dbReference type="EMBL" id="TWU54886.1"/>
    </source>
</evidence>
<dbReference type="RefSeq" id="WP_146459031.1">
    <property type="nucleotide sequence ID" value="NZ_SJPW01000004.1"/>
</dbReference>
<comment type="caution">
    <text evidence="2">The sequence shown here is derived from an EMBL/GenBank/DDBJ whole genome shotgun (WGS) entry which is preliminary data.</text>
</comment>
<dbReference type="EMBL" id="SJPW01000004">
    <property type="protein sequence ID" value="TWU54886.1"/>
    <property type="molecule type" value="Genomic_DNA"/>
</dbReference>
<accession>A0A5C6F4C6</accession>
<gene>
    <name evidence="2" type="ORF">Poly51_36080</name>
</gene>
<evidence type="ECO:0000256" key="1">
    <source>
        <dbReference type="SAM" id="Phobius"/>
    </source>
</evidence>
<name>A0A5C6F4C6_9BACT</name>
<proteinExistence type="predicted"/>
<protein>
    <submittedName>
        <fullName evidence="2">Uncharacterized protein</fullName>
    </submittedName>
</protein>
<reference evidence="2 3" key="1">
    <citation type="submission" date="2019-02" db="EMBL/GenBank/DDBJ databases">
        <title>Deep-cultivation of Planctomycetes and their phenomic and genomic characterization uncovers novel biology.</title>
        <authorList>
            <person name="Wiegand S."/>
            <person name="Jogler M."/>
            <person name="Boedeker C."/>
            <person name="Pinto D."/>
            <person name="Vollmers J."/>
            <person name="Rivas-Marin E."/>
            <person name="Kohn T."/>
            <person name="Peeters S.H."/>
            <person name="Heuer A."/>
            <person name="Rast P."/>
            <person name="Oberbeckmann S."/>
            <person name="Bunk B."/>
            <person name="Jeske O."/>
            <person name="Meyerdierks A."/>
            <person name="Storesund J.E."/>
            <person name="Kallscheuer N."/>
            <person name="Luecker S."/>
            <person name="Lage O.M."/>
            <person name="Pohl T."/>
            <person name="Merkel B.J."/>
            <person name="Hornburger P."/>
            <person name="Mueller R.-W."/>
            <person name="Bruemmer F."/>
            <person name="Labrenz M."/>
            <person name="Spormann A.M."/>
            <person name="Op Den Camp H."/>
            <person name="Overmann J."/>
            <person name="Amann R."/>
            <person name="Jetten M.S.M."/>
            <person name="Mascher T."/>
            <person name="Medema M.H."/>
            <person name="Devos D.P."/>
            <person name="Kaster A.-K."/>
            <person name="Ovreas L."/>
            <person name="Rohde M."/>
            <person name="Galperin M.Y."/>
            <person name="Jogler C."/>
        </authorList>
    </citation>
    <scope>NUCLEOTIDE SEQUENCE [LARGE SCALE GENOMIC DNA]</scope>
    <source>
        <strain evidence="2 3">Poly51</strain>
    </source>
</reference>
<dbReference type="OrthoDB" id="9942618at2"/>
<keyword evidence="1" id="KW-0472">Membrane</keyword>
<keyword evidence="1" id="KW-0812">Transmembrane</keyword>
<keyword evidence="3" id="KW-1185">Reference proteome</keyword>
<evidence type="ECO:0000313" key="3">
    <source>
        <dbReference type="Proteomes" id="UP000318288"/>
    </source>
</evidence>
<feature type="transmembrane region" description="Helical" evidence="1">
    <location>
        <begin position="74"/>
        <end position="94"/>
    </location>
</feature>
<dbReference type="AlphaFoldDB" id="A0A5C6F4C6"/>